<feature type="binding site" evidence="12">
    <location>
        <position position="216"/>
    </location>
    <ligand>
        <name>Ca(2+)</name>
        <dbReference type="ChEBI" id="CHEBI:29108"/>
    </ligand>
</feature>
<dbReference type="GO" id="GO:0006572">
    <property type="term" value="P:L-tyrosine catabolic process"/>
    <property type="evidence" value="ECO:0007669"/>
    <property type="project" value="UniProtKB-UniRule"/>
</dbReference>
<gene>
    <name evidence="16" type="ORF">FE257_005147</name>
</gene>
<feature type="binding site" evidence="12">
    <location>
        <position position="240"/>
    </location>
    <ligand>
        <name>Mg(2+)</name>
        <dbReference type="ChEBI" id="CHEBI:18420"/>
    </ligand>
</feature>
<dbReference type="Pfam" id="PF09298">
    <property type="entry name" value="FAA_hydrolase_N"/>
    <property type="match status" value="1"/>
</dbReference>
<evidence type="ECO:0000256" key="3">
    <source>
        <dbReference type="ARBA" id="ARBA00012094"/>
    </source>
</evidence>
<proteinExistence type="inferred from homology"/>
<feature type="binding site" evidence="11">
    <location>
        <position position="336"/>
    </location>
    <ligand>
        <name>substrate</name>
    </ligand>
</feature>
<evidence type="ECO:0000256" key="5">
    <source>
        <dbReference type="ARBA" id="ARBA00022801"/>
    </source>
</evidence>
<keyword evidence="4 12" id="KW-0479">Metal-binding</keyword>
<reference evidence="16" key="1">
    <citation type="journal article" date="2019" name="Beilstein J. Org. Chem.">
        <title>Nanangenines: drimane sesquiterpenoids as the dominant metabolite cohort of a novel Australian fungus, Aspergillus nanangensis.</title>
        <authorList>
            <person name="Lacey H.J."/>
            <person name="Gilchrist C.L.M."/>
            <person name="Crombie A."/>
            <person name="Kalaitzis J.A."/>
            <person name="Vuong D."/>
            <person name="Rutledge P.J."/>
            <person name="Turner P."/>
            <person name="Pitt J.I."/>
            <person name="Lacey E."/>
            <person name="Chooi Y.H."/>
            <person name="Piggott A.M."/>
        </authorList>
    </citation>
    <scope>NUCLEOTIDE SEQUENCE</scope>
    <source>
        <strain evidence="16">MST-FP2251</strain>
    </source>
</reference>
<dbReference type="Gene3D" id="3.90.850.10">
    <property type="entry name" value="Fumarylacetoacetase-like, C-terminal domain"/>
    <property type="match status" value="1"/>
</dbReference>
<dbReference type="InterPro" id="IPR036663">
    <property type="entry name" value="Fumarylacetoacetase_C_sf"/>
</dbReference>
<sequence length="412" mass="45529">MPTPFPIDNLPYGVISTTDNPTPRCATVLEDRAIDLSALEQDGFFQDFEGFQSSVFSQPTLNTFAALPKDSHRDVRARLITALASPETQIQYGIPLASIRNHLPMATSNFSDFYCSLEHARNCGDIMNIAIPQNWFCIPSVYNGRTSSLRISQTPVRRPHGVYTTPDTPTPQFQPSRRFDFELEVGVFVSRPFPAGEVLDIAHARDHIFGLVILNDWSARDIQGFEMNPLGPFHSKGSGTSISPWIVTVEALDAVACPVVGVTQDPPPLRHLTWPGKKEEATFDVDLEARVIRKGKTYHVTQTNLNELYWTPYQQMTHLTSAGEGLTTGDIFGTGTVTSSRTDSSGVKIGIACLLERALPQNRLESLQKDGIVFLEDGDEVVMEGWCVSRVTGRRFGFGECRGVILPALQLS</sequence>
<evidence type="ECO:0000313" key="17">
    <source>
        <dbReference type="Proteomes" id="UP001194746"/>
    </source>
</evidence>
<dbReference type="AlphaFoldDB" id="A0AAD4CAC9"/>
<comment type="cofactor">
    <cofactor evidence="13">
        <name>Mg(2+)</name>
        <dbReference type="ChEBI" id="CHEBI:18420"/>
    </cofactor>
    <cofactor evidence="13">
        <name>Ca(2+)</name>
        <dbReference type="ChEBI" id="CHEBI:29108"/>
    </cofactor>
</comment>
<keyword evidence="17" id="KW-1185">Reference proteome</keyword>
<dbReference type="Gene3D" id="2.30.30.230">
    <property type="entry name" value="Fumarylacetoacetase, N-terminal domain"/>
    <property type="match status" value="1"/>
</dbReference>
<feature type="binding site" evidence="12">
    <location>
        <position position="112"/>
    </location>
    <ligand>
        <name>Ca(2+)</name>
        <dbReference type="ChEBI" id="CHEBI:29108"/>
    </ligand>
</feature>
<dbReference type="GO" id="GO:0046872">
    <property type="term" value="F:metal ion binding"/>
    <property type="evidence" value="ECO:0007669"/>
    <property type="project" value="UniProtKB-UniRule"/>
</dbReference>
<dbReference type="Pfam" id="PF01557">
    <property type="entry name" value="FAA_hydrolase"/>
    <property type="match status" value="1"/>
</dbReference>
<dbReference type="EC" id="3.7.1.2" evidence="3 13"/>
<evidence type="ECO:0000256" key="1">
    <source>
        <dbReference type="ARBA" id="ARBA00004782"/>
    </source>
</evidence>
<feature type="active site" description="Proton acceptor" evidence="10">
    <location>
        <position position="119"/>
    </location>
</feature>
<feature type="binding site" evidence="12">
    <location>
        <position position="216"/>
    </location>
    <ligand>
        <name>Mg(2+)</name>
        <dbReference type="ChEBI" id="CHEBI:18420"/>
    </ligand>
</feature>
<keyword evidence="8 13" id="KW-0828">Tyrosine catabolism</keyword>
<feature type="binding site" evidence="11">
    <location>
        <position position="114"/>
    </location>
    <ligand>
        <name>substrate</name>
    </ligand>
</feature>
<dbReference type="EMBL" id="VCAU01000217">
    <property type="protein sequence ID" value="KAF9882799.1"/>
    <property type="molecule type" value="Genomic_DNA"/>
</dbReference>
<feature type="binding site" evidence="12">
    <location>
        <position position="182"/>
    </location>
    <ligand>
        <name>Ca(2+)</name>
        <dbReference type="ChEBI" id="CHEBI:29108"/>
    </ligand>
</feature>
<reference evidence="16" key="2">
    <citation type="submission" date="2020-02" db="EMBL/GenBank/DDBJ databases">
        <authorList>
            <person name="Gilchrist C.L.M."/>
            <person name="Chooi Y.-H."/>
        </authorList>
    </citation>
    <scope>NUCLEOTIDE SEQUENCE</scope>
    <source>
        <strain evidence="16">MST-FP2251</strain>
    </source>
</reference>
<evidence type="ECO:0000256" key="2">
    <source>
        <dbReference type="ARBA" id="ARBA00010211"/>
    </source>
</evidence>
<keyword evidence="7 12" id="KW-0460">Magnesium</keyword>
<feature type="domain" description="Fumarylacetoacetase N-terminal" evidence="15">
    <location>
        <begin position="9"/>
        <end position="104"/>
    </location>
</feature>
<dbReference type="GO" id="GO:1902000">
    <property type="term" value="P:homogentisate catabolic process"/>
    <property type="evidence" value="ECO:0007669"/>
    <property type="project" value="TreeGrafter"/>
</dbReference>
<evidence type="ECO:0000256" key="11">
    <source>
        <dbReference type="PIRSR" id="PIRSR605959-2"/>
    </source>
</evidence>
<dbReference type="InterPro" id="IPR036462">
    <property type="entry name" value="Fumarylacetoacetase_N_sf"/>
</dbReference>
<comment type="similarity">
    <text evidence="2 13">Belongs to the FAH family.</text>
</comment>
<dbReference type="GO" id="GO:0004334">
    <property type="term" value="F:fumarylacetoacetase activity"/>
    <property type="evidence" value="ECO:0007669"/>
    <property type="project" value="UniProtKB-UniRule"/>
</dbReference>
<comment type="caution">
    <text evidence="16">The sequence shown here is derived from an EMBL/GenBank/DDBJ whole genome shotgun (WGS) entry which is preliminary data.</text>
</comment>
<dbReference type="Proteomes" id="UP001194746">
    <property type="component" value="Unassembled WGS sequence"/>
</dbReference>
<evidence type="ECO:0000256" key="13">
    <source>
        <dbReference type="RuleBase" id="RU366008"/>
    </source>
</evidence>
<dbReference type="PANTHER" id="PTHR43069:SF2">
    <property type="entry name" value="FUMARYLACETOACETASE"/>
    <property type="match status" value="1"/>
</dbReference>
<comment type="catalytic activity">
    <reaction evidence="13">
        <text>4-fumarylacetoacetate + H2O = acetoacetate + fumarate + H(+)</text>
        <dbReference type="Rhea" id="RHEA:10244"/>
        <dbReference type="ChEBI" id="CHEBI:13705"/>
        <dbReference type="ChEBI" id="CHEBI:15377"/>
        <dbReference type="ChEBI" id="CHEBI:15378"/>
        <dbReference type="ChEBI" id="CHEBI:18034"/>
        <dbReference type="ChEBI" id="CHEBI:29806"/>
        <dbReference type="EC" id="3.7.1.2"/>
    </reaction>
</comment>
<evidence type="ECO:0000256" key="12">
    <source>
        <dbReference type="PIRSR" id="PIRSR605959-3"/>
    </source>
</evidence>
<name>A0AAD4CAC9_ASPNN</name>
<evidence type="ECO:0000256" key="6">
    <source>
        <dbReference type="ARBA" id="ARBA00022837"/>
    </source>
</evidence>
<evidence type="ECO:0000259" key="15">
    <source>
        <dbReference type="Pfam" id="PF09298"/>
    </source>
</evidence>
<evidence type="ECO:0000256" key="10">
    <source>
        <dbReference type="PIRSR" id="PIRSR605959-1"/>
    </source>
</evidence>
<organism evidence="16 17">
    <name type="scientific">Aspergillus nanangensis</name>
    <dbReference type="NCBI Taxonomy" id="2582783"/>
    <lineage>
        <taxon>Eukaryota</taxon>
        <taxon>Fungi</taxon>
        <taxon>Dikarya</taxon>
        <taxon>Ascomycota</taxon>
        <taxon>Pezizomycotina</taxon>
        <taxon>Eurotiomycetes</taxon>
        <taxon>Eurotiomycetidae</taxon>
        <taxon>Eurotiales</taxon>
        <taxon>Aspergillaceae</taxon>
        <taxon>Aspergillus</taxon>
        <taxon>Aspergillus subgen. Circumdati</taxon>
    </lineage>
</organism>
<evidence type="ECO:0000259" key="14">
    <source>
        <dbReference type="Pfam" id="PF01557"/>
    </source>
</evidence>
<feature type="binding site" evidence="12">
    <location>
        <position position="236"/>
    </location>
    <ligand>
        <name>Mg(2+)</name>
        <dbReference type="ChEBI" id="CHEBI:18420"/>
    </ligand>
</feature>
<dbReference type="InterPro" id="IPR005959">
    <property type="entry name" value="Fumarylacetoacetase"/>
</dbReference>
<dbReference type="PANTHER" id="PTHR43069">
    <property type="entry name" value="FUMARYLACETOACETASE"/>
    <property type="match status" value="1"/>
</dbReference>
<evidence type="ECO:0000256" key="4">
    <source>
        <dbReference type="ARBA" id="ARBA00022723"/>
    </source>
</evidence>
<accession>A0AAD4CAC9</accession>
<evidence type="ECO:0000256" key="9">
    <source>
        <dbReference type="ARBA" id="ARBA00023232"/>
    </source>
</evidence>
<evidence type="ECO:0000313" key="16">
    <source>
        <dbReference type="EMBL" id="KAF9882799.1"/>
    </source>
</evidence>
<evidence type="ECO:0000256" key="7">
    <source>
        <dbReference type="ARBA" id="ARBA00022842"/>
    </source>
</evidence>
<dbReference type="GO" id="GO:0006559">
    <property type="term" value="P:L-phenylalanine catabolic process"/>
    <property type="evidence" value="ECO:0007669"/>
    <property type="project" value="UniProtKB-UniRule"/>
</dbReference>
<evidence type="ECO:0000256" key="8">
    <source>
        <dbReference type="ARBA" id="ARBA00022878"/>
    </source>
</evidence>
<feature type="domain" description="Fumarylacetoacetase-like C-terminal" evidence="14">
    <location>
        <begin position="110"/>
        <end position="396"/>
    </location>
</feature>
<dbReference type="SUPFAM" id="SSF63433">
    <property type="entry name" value="Fumarylacetoacetate hydrolase, FAH, N-terminal domain"/>
    <property type="match status" value="1"/>
</dbReference>
<keyword evidence="9 13" id="KW-0585">Phenylalanine catabolism</keyword>
<dbReference type="SUPFAM" id="SSF56529">
    <property type="entry name" value="FAH"/>
    <property type="match status" value="1"/>
</dbReference>
<dbReference type="InterPro" id="IPR011234">
    <property type="entry name" value="Fumarylacetoacetase-like_C"/>
</dbReference>
<protein>
    <recommendedName>
        <fullName evidence="3 13">Fumarylacetoacetase</fullName>
        <ecNumber evidence="3 13">3.7.1.2</ecNumber>
    </recommendedName>
    <alternativeName>
        <fullName evidence="13">Fumarylacetoacetate hydrolase</fullName>
    </alternativeName>
</protein>
<keyword evidence="5 13" id="KW-0378">Hydrolase</keyword>
<feature type="binding site" evidence="12">
    <location>
        <position position="184"/>
    </location>
    <ligand>
        <name>Ca(2+)</name>
        <dbReference type="ChEBI" id="CHEBI:29108"/>
    </ligand>
</feature>
<feature type="binding site" evidence="11">
    <location>
        <position position="223"/>
    </location>
    <ligand>
        <name>substrate</name>
    </ligand>
</feature>
<dbReference type="InterPro" id="IPR015377">
    <property type="entry name" value="Fumarylacetoacetase_N"/>
</dbReference>
<keyword evidence="6 12" id="KW-0106">Calcium</keyword>
<comment type="pathway">
    <text evidence="1 13">Amino-acid degradation; L-phenylalanine degradation; acetoacetate and fumarate from L-phenylalanine: step 6/6.</text>
</comment>